<evidence type="ECO:0000256" key="4">
    <source>
        <dbReference type="SAM" id="Phobius"/>
    </source>
</evidence>
<feature type="transmembrane region" description="Helical" evidence="4">
    <location>
        <begin position="317"/>
        <end position="339"/>
    </location>
</feature>
<feature type="transmembrane region" description="Helical" evidence="4">
    <location>
        <begin position="35"/>
        <end position="56"/>
    </location>
</feature>
<dbReference type="PANTHER" id="PTHR23523">
    <property type="match status" value="1"/>
</dbReference>
<feature type="transmembrane region" description="Helical" evidence="4">
    <location>
        <begin position="381"/>
        <end position="399"/>
    </location>
</feature>
<reference evidence="6 7" key="1">
    <citation type="submission" date="2019-08" db="EMBL/GenBank/DDBJ databases">
        <authorList>
            <person name="Peeters C."/>
        </authorList>
    </citation>
    <scope>NUCLEOTIDE SEQUENCE [LARGE SCALE GENOMIC DNA]</scope>
    <source>
        <strain evidence="6 7">LMG 31112</strain>
    </source>
</reference>
<accession>A0A5E4UC66</accession>
<proteinExistence type="predicted"/>
<dbReference type="Gene3D" id="1.20.1250.20">
    <property type="entry name" value="MFS general substrate transporter like domains"/>
    <property type="match status" value="1"/>
</dbReference>
<feature type="transmembrane region" description="Helical" evidence="4">
    <location>
        <begin position="351"/>
        <end position="375"/>
    </location>
</feature>
<keyword evidence="7" id="KW-1185">Reference proteome</keyword>
<dbReference type="SUPFAM" id="SSF103473">
    <property type="entry name" value="MFS general substrate transporter"/>
    <property type="match status" value="1"/>
</dbReference>
<name>A0A5E4UC66_9BURK</name>
<dbReference type="Proteomes" id="UP000343317">
    <property type="component" value="Unassembled WGS sequence"/>
</dbReference>
<dbReference type="Pfam" id="PF07690">
    <property type="entry name" value="MFS_1"/>
    <property type="match status" value="1"/>
</dbReference>
<feature type="transmembrane region" description="Helical" evidence="4">
    <location>
        <begin position="156"/>
        <end position="175"/>
    </location>
</feature>
<protein>
    <submittedName>
        <fullName evidence="6">MFS transporter</fullName>
    </submittedName>
</protein>
<keyword evidence="3 4" id="KW-0472">Membrane</keyword>
<evidence type="ECO:0000256" key="2">
    <source>
        <dbReference type="ARBA" id="ARBA00022989"/>
    </source>
</evidence>
<evidence type="ECO:0000256" key="1">
    <source>
        <dbReference type="ARBA" id="ARBA00022692"/>
    </source>
</evidence>
<gene>
    <name evidence="6" type="ORF">PHO31112_01961</name>
</gene>
<feature type="transmembrane region" description="Helical" evidence="4">
    <location>
        <begin position="127"/>
        <end position="150"/>
    </location>
</feature>
<dbReference type="InterPro" id="IPR052524">
    <property type="entry name" value="MFS_Cyanate_Porter"/>
</dbReference>
<dbReference type="RefSeq" id="WP_150620318.1">
    <property type="nucleotide sequence ID" value="NZ_CABPSM010000004.1"/>
</dbReference>
<dbReference type="InterPro" id="IPR036259">
    <property type="entry name" value="MFS_trans_sf"/>
</dbReference>
<dbReference type="InterPro" id="IPR020846">
    <property type="entry name" value="MFS_dom"/>
</dbReference>
<keyword evidence="2 4" id="KW-1133">Transmembrane helix</keyword>
<sequence length="424" mass="43942">MTLWLAIVAVGLTLRPTLTSISPLLPQIREATGMTYPVAALLTSLPVLAMGVGAFAANGLTRRVGERLGVLLGLAALALACGVRFVAGDTVTMIGTALASGIGIAIVQGLLPGVVKANFSAARMTAMMGVYSAALMGGGGLGAVASPWAASETGDWRVGLGMWLAVVCVAAFAWWRAPLGRATVAPATQATPAAWELRAACREASERVAFVVDRAPSMFELLRKRRAWMLAVYFGLINCTYTTMVAWLPPFYQQHGMSATRSGALLAGLTACQVVAALTLPWLARRNVDRRRWLTLALVATLGGLAGLVVAPGVAAWAWVGAIGFGLGGTFSLGLVLALDHHAHPRHAAALAAFMQGVGFCIAALAPFGAGAVLAATASFVPSWVGLIGLNVALIALTWRFDPAGYASALGLSRDIHGARHQRA</sequence>
<feature type="transmembrane region" description="Helical" evidence="4">
    <location>
        <begin position="264"/>
        <end position="284"/>
    </location>
</feature>
<feature type="transmembrane region" description="Helical" evidence="4">
    <location>
        <begin position="293"/>
        <end position="311"/>
    </location>
</feature>
<feature type="domain" description="Major facilitator superfamily (MFS) profile" evidence="5">
    <location>
        <begin position="1"/>
        <end position="401"/>
    </location>
</feature>
<feature type="transmembrane region" description="Helical" evidence="4">
    <location>
        <begin position="93"/>
        <end position="115"/>
    </location>
</feature>
<evidence type="ECO:0000259" key="5">
    <source>
        <dbReference type="PROSITE" id="PS50850"/>
    </source>
</evidence>
<organism evidence="6 7">
    <name type="scientific">Pandoraea horticolens</name>
    <dbReference type="NCBI Taxonomy" id="2508298"/>
    <lineage>
        <taxon>Bacteria</taxon>
        <taxon>Pseudomonadati</taxon>
        <taxon>Pseudomonadota</taxon>
        <taxon>Betaproteobacteria</taxon>
        <taxon>Burkholderiales</taxon>
        <taxon>Burkholderiaceae</taxon>
        <taxon>Pandoraea</taxon>
    </lineage>
</organism>
<dbReference type="InterPro" id="IPR011701">
    <property type="entry name" value="MFS"/>
</dbReference>
<feature type="transmembrane region" description="Helical" evidence="4">
    <location>
        <begin position="68"/>
        <end position="87"/>
    </location>
</feature>
<dbReference type="EMBL" id="CABPSM010000004">
    <property type="protein sequence ID" value="VVD97625.1"/>
    <property type="molecule type" value="Genomic_DNA"/>
</dbReference>
<keyword evidence="1 4" id="KW-0812">Transmembrane</keyword>
<dbReference type="PANTHER" id="PTHR23523:SF1">
    <property type="entry name" value="CYANATE TRANSPORT PROTEIN CYNX"/>
    <property type="match status" value="1"/>
</dbReference>
<dbReference type="GO" id="GO:0022857">
    <property type="term" value="F:transmembrane transporter activity"/>
    <property type="evidence" value="ECO:0007669"/>
    <property type="project" value="InterPro"/>
</dbReference>
<evidence type="ECO:0000313" key="7">
    <source>
        <dbReference type="Proteomes" id="UP000343317"/>
    </source>
</evidence>
<dbReference type="AlphaFoldDB" id="A0A5E4UC66"/>
<dbReference type="PROSITE" id="PS50850">
    <property type="entry name" value="MFS"/>
    <property type="match status" value="1"/>
</dbReference>
<evidence type="ECO:0000256" key="3">
    <source>
        <dbReference type="ARBA" id="ARBA00023136"/>
    </source>
</evidence>
<feature type="transmembrane region" description="Helical" evidence="4">
    <location>
        <begin position="227"/>
        <end position="252"/>
    </location>
</feature>
<evidence type="ECO:0000313" key="6">
    <source>
        <dbReference type="EMBL" id="VVD97625.1"/>
    </source>
</evidence>